<feature type="transmembrane region" description="Helical" evidence="2">
    <location>
        <begin position="143"/>
        <end position="162"/>
    </location>
</feature>
<organism evidence="3 4">
    <name type="scientific">Aquifex aeolicus</name>
    <dbReference type="NCBI Taxonomy" id="63363"/>
    <lineage>
        <taxon>Bacteria</taxon>
        <taxon>Pseudomonadati</taxon>
        <taxon>Aquificota</taxon>
        <taxon>Aquificia</taxon>
        <taxon>Aquificales</taxon>
        <taxon>Aquificaceae</taxon>
        <taxon>Aquifex</taxon>
    </lineage>
</organism>
<evidence type="ECO:0000313" key="4">
    <source>
        <dbReference type="Proteomes" id="UP000606463"/>
    </source>
</evidence>
<evidence type="ECO:0000256" key="1">
    <source>
        <dbReference type="SAM" id="Coils"/>
    </source>
</evidence>
<dbReference type="EMBL" id="DQVE01000014">
    <property type="protein sequence ID" value="HIP98036.1"/>
    <property type="molecule type" value="Genomic_DNA"/>
</dbReference>
<dbReference type="Pfam" id="PF09622">
    <property type="entry name" value="DUF2391"/>
    <property type="match status" value="1"/>
</dbReference>
<evidence type="ECO:0000256" key="2">
    <source>
        <dbReference type="SAM" id="Phobius"/>
    </source>
</evidence>
<accession>A0A9D1CF53</accession>
<keyword evidence="2" id="KW-1133">Transmembrane helix</keyword>
<comment type="caution">
    <text evidence="3">The sequence shown here is derived from an EMBL/GenBank/DDBJ whole genome shotgun (WGS) entry which is preliminary data.</text>
</comment>
<gene>
    <name evidence="3" type="ORF">EYH37_01520</name>
</gene>
<protein>
    <submittedName>
        <fullName evidence="3">DUF2391 family protein</fullName>
    </submittedName>
</protein>
<dbReference type="Proteomes" id="UP000606463">
    <property type="component" value="Unassembled WGS sequence"/>
</dbReference>
<proteinExistence type="predicted"/>
<keyword evidence="2" id="KW-0812">Transmembrane</keyword>
<reference evidence="3" key="1">
    <citation type="journal article" date="2020" name="ISME J.">
        <title>Gammaproteobacteria mediating utilization of methyl-, sulfur- and petroleum organic compounds in deep ocean hydrothermal plumes.</title>
        <authorList>
            <person name="Zhou Z."/>
            <person name="Liu Y."/>
            <person name="Pan J."/>
            <person name="Cron B.R."/>
            <person name="Toner B.M."/>
            <person name="Anantharaman K."/>
            <person name="Breier J.A."/>
            <person name="Dick G.J."/>
            <person name="Li M."/>
        </authorList>
    </citation>
    <scope>NUCLEOTIDE SEQUENCE</scope>
    <source>
        <strain evidence="3">SZUA-1501</strain>
    </source>
</reference>
<dbReference type="InterPro" id="IPR024464">
    <property type="entry name" value="DUF2391"/>
</dbReference>
<evidence type="ECO:0000313" key="3">
    <source>
        <dbReference type="EMBL" id="HIP98036.1"/>
    </source>
</evidence>
<feature type="transmembrane region" description="Helical" evidence="2">
    <location>
        <begin position="113"/>
        <end position="137"/>
    </location>
</feature>
<feature type="coiled-coil region" evidence="1">
    <location>
        <begin position="4"/>
        <end position="34"/>
    </location>
</feature>
<feature type="transmembrane region" description="Helical" evidence="2">
    <location>
        <begin position="74"/>
        <end position="92"/>
    </location>
</feature>
<dbReference type="AlphaFoldDB" id="A0A9D1CF53"/>
<name>A0A9D1CF53_AQUAO</name>
<sequence length="166" mass="18721">MGDSEELKRINENLETLNDRLKSLEEEIEKIREESIPRKLSLDDLFQELAGALVVALTMSLSEEMWELAQKLSWLHIAFVFIFVLVVANFFVCYGNRKQWAQQTVLGFLQLRLLTSAVISLTVSAFVVALLGIYPTFVSGIENYLKVVLFVASFSVIGSLGLDMAR</sequence>
<keyword evidence="2" id="KW-0472">Membrane</keyword>
<keyword evidence="1" id="KW-0175">Coiled coil</keyword>